<feature type="transmembrane region" description="Helical" evidence="6">
    <location>
        <begin position="88"/>
        <end position="111"/>
    </location>
</feature>
<comment type="subcellular location">
    <subcellularLocation>
        <location evidence="1">Membrane</location>
        <topology evidence="1">Multi-pass membrane protein</topology>
    </subcellularLocation>
</comment>
<dbReference type="AlphaFoldDB" id="A0A4R8LRL9"/>
<comment type="caution">
    <text evidence="7">The sequence shown here is derived from an EMBL/GenBank/DDBJ whole genome shotgun (WGS) entry which is preliminary data.</text>
</comment>
<feature type="transmembrane region" description="Helical" evidence="6">
    <location>
        <begin position="214"/>
        <end position="236"/>
    </location>
</feature>
<name>A0A4R8LRL9_9BACL</name>
<dbReference type="GO" id="GO:0005886">
    <property type="term" value="C:plasma membrane"/>
    <property type="evidence" value="ECO:0007669"/>
    <property type="project" value="TreeGrafter"/>
</dbReference>
<feature type="transmembrane region" description="Helical" evidence="6">
    <location>
        <begin position="32"/>
        <end position="53"/>
    </location>
</feature>
<keyword evidence="3 6" id="KW-0812">Transmembrane</keyword>
<keyword evidence="8" id="KW-1185">Reference proteome</keyword>
<feature type="transmembrane region" description="Helical" evidence="6">
    <location>
        <begin position="59"/>
        <end position="76"/>
    </location>
</feature>
<keyword evidence="4 6" id="KW-1133">Transmembrane helix</keyword>
<dbReference type="PANTHER" id="PTHR30028:SF0">
    <property type="entry name" value="PROTEIN ALUMINUM SENSITIVE 3"/>
    <property type="match status" value="1"/>
</dbReference>
<evidence type="ECO:0000256" key="4">
    <source>
        <dbReference type="ARBA" id="ARBA00022989"/>
    </source>
</evidence>
<gene>
    <name evidence="7" type="ORF">C7445_103200</name>
</gene>
<evidence type="ECO:0000313" key="7">
    <source>
        <dbReference type="EMBL" id="TDY50154.1"/>
    </source>
</evidence>
<reference evidence="7 8" key="1">
    <citation type="submission" date="2019-03" db="EMBL/GenBank/DDBJ databases">
        <title>Genomic Encyclopedia of Type Strains, Phase IV (KMG-IV): sequencing the most valuable type-strain genomes for metagenomic binning, comparative biology and taxonomic classification.</title>
        <authorList>
            <person name="Goeker M."/>
        </authorList>
    </citation>
    <scope>NUCLEOTIDE SEQUENCE [LARGE SCALE GENOMIC DNA]</scope>
    <source>
        <strain evidence="7 8">DSM 17974</strain>
    </source>
</reference>
<proteinExistence type="inferred from homology"/>
<dbReference type="InterPro" id="IPR005226">
    <property type="entry name" value="UPF0014_fam"/>
</dbReference>
<accession>A0A4R8LRL9</accession>
<dbReference type="EMBL" id="SORF01000003">
    <property type="protein sequence ID" value="TDY50154.1"/>
    <property type="molecule type" value="Genomic_DNA"/>
</dbReference>
<evidence type="ECO:0000256" key="5">
    <source>
        <dbReference type="ARBA" id="ARBA00023136"/>
    </source>
</evidence>
<keyword evidence="5 6" id="KW-0472">Membrane</keyword>
<dbReference type="PANTHER" id="PTHR30028">
    <property type="entry name" value="UPF0014 INNER MEMBRANE PROTEIN YBBM-RELATED"/>
    <property type="match status" value="1"/>
</dbReference>
<dbReference type="RefSeq" id="WP_134158866.1">
    <property type="nucleotide sequence ID" value="NZ_SORF01000003.1"/>
</dbReference>
<evidence type="ECO:0000256" key="2">
    <source>
        <dbReference type="ARBA" id="ARBA00005268"/>
    </source>
</evidence>
<protein>
    <submittedName>
        <fullName evidence="7">Putative ABC transport system permease protein</fullName>
    </submittedName>
</protein>
<dbReference type="Proteomes" id="UP000294581">
    <property type="component" value="Unassembled WGS sequence"/>
</dbReference>
<feature type="transmembrane region" description="Helical" evidence="6">
    <location>
        <begin position="6"/>
        <end position="25"/>
    </location>
</feature>
<evidence type="ECO:0000313" key="8">
    <source>
        <dbReference type="Proteomes" id="UP000294581"/>
    </source>
</evidence>
<organism evidence="7 8">
    <name type="scientific">Alicyclobacillus sacchari</name>
    <dbReference type="NCBI Taxonomy" id="392010"/>
    <lineage>
        <taxon>Bacteria</taxon>
        <taxon>Bacillati</taxon>
        <taxon>Bacillota</taxon>
        <taxon>Bacilli</taxon>
        <taxon>Bacillales</taxon>
        <taxon>Alicyclobacillaceae</taxon>
        <taxon>Alicyclobacillus</taxon>
    </lineage>
</organism>
<evidence type="ECO:0000256" key="3">
    <source>
        <dbReference type="ARBA" id="ARBA00022692"/>
    </source>
</evidence>
<dbReference type="OrthoDB" id="9791807at2"/>
<feature type="transmembrane region" description="Helical" evidence="6">
    <location>
        <begin position="117"/>
        <end position="138"/>
    </location>
</feature>
<comment type="similarity">
    <text evidence="2">Belongs to the UPF0014 family.</text>
</comment>
<dbReference type="Pfam" id="PF03649">
    <property type="entry name" value="UPF0014"/>
    <property type="match status" value="1"/>
</dbReference>
<evidence type="ECO:0000256" key="1">
    <source>
        <dbReference type="ARBA" id="ARBA00004141"/>
    </source>
</evidence>
<sequence>MSYLSLSFTLLFVVVSLVLSIWLRLGVERDIVIAAVRAGIQLLVVGYILKFVFASQQTIFILLMVALIIAVAAWNARGRAKAIPGAIWAILAGLVVTEIVTQGLLLGIGVVPFQARYIITITGMIIGNSMVAAGLLLNRLQREIENGRAEITAVLALGGSPKQAVYPRLKQAIRAGMIPTIDSTKTTGLVQLPGMMTGQIIAGADPVQAVRYQLMILFCILAGSAITSIVIGFLTYPKLFTPHQQLREG</sequence>
<evidence type="ECO:0000256" key="6">
    <source>
        <dbReference type="SAM" id="Phobius"/>
    </source>
</evidence>